<dbReference type="Proteomes" id="UP000256321">
    <property type="component" value="Unassembled WGS sequence"/>
</dbReference>
<sequence length="60" mass="7247">MFFLHKFINLFQKIERANKVKLRDIYKYKVLMFVSAGDRCSIDFKHVEIVHICQKMNHSS</sequence>
<evidence type="ECO:0000313" key="1">
    <source>
        <dbReference type="EMBL" id="RDU48643.1"/>
    </source>
</evidence>
<dbReference type="AlphaFoldDB" id="A0A3D8HCD1"/>
<name>A0A3D8HCD1_9BACT</name>
<protein>
    <submittedName>
        <fullName evidence="1">Uncharacterized protein</fullName>
    </submittedName>
</protein>
<dbReference type="EMBL" id="QREV01000033">
    <property type="protein sequence ID" value="RDU48643.1"/>
    <property type="molecule type" value="Genomic_DNA"/>
</dbReference>
<accession>A0A3D8HCD1</accession>
<organism evidence="1 2">
    <name type="scientific">Parabacteroides acidifaciens</name>
    <dbReference type="NCBI Taxonomy" id="2290935"/>
    <lineage>
        <taxon>Bacteria</taxon>
        <taxon>Pseudomonadati</taxon>
        <taxon>Bacteroidota</taxon>
        <taxon>Bacteroidia</taxon>
        <taxon>Bacteroidales</taxon>
        <taxon>Tannerellaceae</taxon>
        <taxon>Parabacteroides</taxon>
    </lineage>
</organism>
<comment type="caution">
    <text evidence="1">The sequence shown here is derived from an EMBL/GenBank/DDBJ whole genome shotgun (WGS) entry which is preliminary data.</text>
</comment>
<gene>
    <name evidence="1" type="ORF">DWU89_13475</name>
</gene>
<evidence type="ECO:0000313" key="2">
    <source>
        <dbReference type="Proteomes" id="UP000256321"/>
    </source>
</evidence>
<proteinExistence type="predicted"/>
<reference evidence="1 2" key="1">
    <citation type="submission" date="2018-07" db="EMBL/GenBank/DDBJ databases">
        <title>Parabacteroides acidifaciens nov. sp., isolated from human feces.</title>
        <authorList>
            <person name="Wang Y.J."/>
        </authorList>
    </citation>
    <scope>NUCLEOTIDE SEQUENCE [LARGE SCALE GENOMIC DNA]</scope>
    <source>
        <strain evidence="1 2">426-9</strain>
    </source>
</reference>